<dbReference type="Pfam" id="PF13556">
    <property type="entry name" value="HTH_30"/>
    <property type="match status" value="1"/>
</dbReference>
<evidence type="ECO:0000313" key="4">
    <source>
        <dbReference type="Proteomes" id="UP000664357"/>
    </source>
</evidence>
<evidence type="ECO:0000259" key="1">
    <source>
        <dbReference type="Pfam" id="PF07905"/>
    </source>
</evidence>
<protein>
    <recommendedName>
        <fullName evidence="5">PucR family transcriptional regulator</fullName>
    </recommendedName>
</protein>
<dbReference type="InterPro" id="IPR025736">
    <property type="entry name" value="PucR_C-HTH_dom"/>
</dbReference>
<organism evidence="3 4">
    <name type="scientific">Candidatus Enterococcus ferrettii</name>
    <dbReference type="NCBI Taxonomy" id="2815324"/>
    <lineage>
        <taxon>Bacteria</taxon>
        <taxon>Bacillati</taxon>
        <taxon>Bacillota</taxon>
        <taxon>Bacilli</taxon>
        <taxon>Lactobacillales</taxon>
        <taxon>Enterococcaceae</taxon>
        <taxon>Enterococcus</taxon>
    </lineage>
</organism>
<comment type="caution">
    <text evidence="3">The sequence shown here is derived from an EMBL/GenBank/DDBJ whole genome shotgun (WGS) entry which is preliminary data.</text>
</comment>
<name>A0ABV0ES73_9ENTE</name>
<evidence type="ECO:0000313" key="3">
    <source>
        <dbReference type="EMBL" id="MEO1770182.1"/>
    </source>
</evidence>
<dbReference type="InterPro" id="IPR051448">
    <property type="entry name" value="CdaR-like_regulators"/>
</dbReference>
<feature type="domain" description="PucR C-terminal helix-turn-helix" evidence="2">
    <location>
        <begin position="433"/>
        <end position="485"/>
    </location>
</feature>
<dbReference type="Pfam" id="PF07905">
    <property type="entry name" value="PucR"/>
    <property type="match status" value="1"/>
</dbReference>
<dbReference type="RefSeq" id="WP_207703621.1">
    <property type="nucleotide sequence ID" value="NZ_JAFREL020000001.1"/>
</dbReference>
<dbReference type="EMBL" id="JAFREL020000001">
    <property type="protein sequence ID" value="MEO1770182.1"/>
    <property type="molecule type" value="Genomic_DNA"/>
</dbReference>
<proteinExistence type="predicted"/>
<sequence length="496" mass="57286">MNVKDMLKIPSMEGAKVLAGADQLERLVTTISVLEVSEPTAYNQMPIKGEYSGNEFVITSFAQIADSVEKQLEIVSILNQHSQLGIILYYIGIIMPEVSQQLIDKMEELNMVLIVMPEKRMELRYSEVIAEVLSYVNSEESQFEAQQDILIETIRNLPQGQHQIETGLSILSDKLKCSLFLLNEEQDILVSKSWPRSLDHHLRDHLQQSTAAKQKNAVIELQQTVYFYTRVSLDLPTLSQPYSLAAFRKEPLSDTQLNSLQRMIETMVKFFGEEQLLNTSQQFFFACQTGDIPMANLLAKKAGIIVNHPMDFYCFYKEKGEERLKELVKEYPRNLYYQDNKFEWLIGNTVDTTKGERLKRKTSSEFLFQIKQISSLATVQQKMQLIERNLQDLLRVFPNKPLFIPEDLSLVVDVTTDFVPINLSQVLKDTEMIDTLAAYFLDFDESINNTADALFLHNNTIKYRLKKAQEQLGISFTHTSSRYLLVKSLIYYRKYR</sequence>
<keyword evidence="4" id="KW-1185">Reference proteome</keyword>
<gene>
    <name evidence="3" type="ORF">JZO67_002133</name>
</gene>
<dbReference type="PANTHER" id="PTHR33744">
    <property type="entry name" value="CARBOHYDRATE DIACID REGULATOR"/>
    <property type="match status" value="1"/>
</dbReference>
<evidence type="ECO:0008006" key="5">
    <source>
        <dbReference type="Google" id="ProtNLM"/>
    </source>
</evidence>
<dbReference type="PANTHER" id="PTHR33744:SF16">
    <property type="entry name" value="CARBOHYDRATE DIACID REGULATOR"/>
    <property type="match status" value="1"/>
</dbReference>
<dbReference type="InterPro" id="IPR012914">
    <property type="entry name" value="PucR_dom"/>
</dbReference>
<accession>A0ABV0ES73</accession>
<dbReference type="Proteomes" id="UP000664357">
    <property type="component" value="Unassembled WGS sequence"/>
</dbReference>
<dbReference type="Gene3D" id="1.10.10.2840">
    <property type="entry name" value="PucR C-terminal helix-turn-helix domain"/>
    <property type="match status" value="1"/>
</dbReference>
<reference evidence="3 4" key="1">
    <citation type="submission" date="2024-02" db="EMBL/GenBank/DDBJ databases">
        <title>The Genome Sequence of Enterococcus sp. DIV0159.</title>
        <authorList>
            <person name="Earl A."/>
            <person name="Manson A."/>
            <person name="Gilmore M."/>
            <person name="Sanders J."/>
            <person name="Shea T."/>
            <person name="Howe W."/>
            <person name="Livny J."/>
            <person name="Cuomo C."/>
            <person name="Neafsey D."/>
            <person name="Birren B."/>
        </authorList>
    </citation>
    <scope>NUCLEOTIDE SEQUENCE [LARGE SCALE GENOMIC DNA]</scope>
    <source>
        <strain evidence="3 4">665A</strain>
    </source>
</reference>
<evidence type="ECO:0000259" key="2">
    <source>
        <dbReference type="Pfam" id="PF13556"/>
    </source>
</evidence>
<feature type="domain" description="Purine catabolism PurC-like" evidence="1">
    <location>
        <begin position="5"/>
        <end position="135"/>
    </location>
</feature>
<dbReference type="InterPro" id="IPR042070">
    <property type="entry name" value="PucR_C-HTH_sf"/>
</dbReference>